<dbReference type="RefSeq" id="WP_069305851.1">
    <property type="nucleotide sequence ID" value="NZ_MCRJ01000011.1"/>
</dbReference>
<dbReference type="Gene3D" id="3.40.190.10">
    <property type="entry name" value="Periplasmic binding protein-like II"/>
    <property type="match status" value="1"/>
</dbReference>
<dbReference type="InterPro" id="IPR007210">
    <property type="entry name" value="ABC_Gly_betaine_transp_sub-bd"/>
</dbReference>
<keyword evidence="4" id="KW-1185">Reference proteome</keyword>
<dbReference type="Proteomes" id="UP000094622">
    <property type="component" value="Unassembled WGS sequence"/>
</dbReference>
<dbReference type="GO" id="GO:0022857">
    <property type="term" value="F:transmembrane transporter activity"/>
    <property type="evidence" value="ECO:0007669"/>
    <property type="project" value="InterPro"/>
</dbReference>
<dbReference type="InterPro" id="IPR017783">
    <property type="entry name" value="ABC_choline_sub-bd"/>
</dbReference>
<dbReference type="AlphaFoldDB" id="A0A1E3H6E3"/>
<dbReference type="CDD" id="cd13640">
    <property type="entry name" value="PBP2_ChoX"/>
    <property type="match status" value="1"/>
</dbReference>
<dbReference type="GO" id="GO:0043190">
    <property type="term" value="C:ATP-binding cassette (ABC) transporter complex"/>
    <property type="evidence" value="ECO:0007669"/>
    <property type="project" value="InterPro"/>
</dbReference>
<dbReference type="GO" id="GO:0033265">
    <property type="term" value="F:choline binding"/>
    <property type="evidence" value="ECO:0007669"/>
    <property type="project" value="InterPro"/>
</dbReference>
<accession>A0A1E3H6E3</accession>
<reference evidence="3 4" key="1">
    <citation type="submission" date="2016-07" db="EMBL/GenBank/DDBJ databases">
        <title>Draft Genome Sequence of Methylobrevis pamukkalensis PK2.</title>
        <authorList>
            <person name="Vasilenko O.V."/>
            <person name="Doronina N.V."/>
            <person name="Shmareva M.N."/>
            <person name="Tarlachkov S.V."/>
            <person name="Mustakhimov I."/>
            <person name="Trotsenko Y.A."/>
        </authorList>
    </citation>
    <scope>NUCLEOTIDE SEQUENCE [LARGE SCALE GENOMIC DNA]</scope>
    <source>
        <strain evidence="3 4">PK2</strain>
    </source>
</reference>
<evidence type="ECO:0000313" key="3">
    <source>
        <dbReference type="EMBL" id="ODN71908.1"/>
    </source>
</evidence>
<dbReference type="Pfam" id="PF04069">
    <property type="entry name" value="OpuAC"/>
    <property type="match status" value="1"/>
</dbReference>
<feature type="chain" id="PRO_5009128946" evidence="1">
    <location>
        <begin position="27"/>
        <end position="317"/>
    </location>
</feature>
<dbReference type="PATRIC" id="fig|1439726.3.peg.776"/>
<dbReference type="GO" id="GO:0015871">
    <property type="term" value="P:choline transport"/>
    <property type="evidence" value="ECO:0007669"/>
    <property type="project" value="InterPro"/>
</dbReference>
<comment type="caution">
    <text evidence="3">The sequence shown here is derived from an EMBL/GenBank/DDBJ whole genome shotgun (WGS) entry which is preliminary data.</text>
</comment>
<dbReference type="Gene3D" id="3.40.190.100">
    <property type="entry name" value="Glycine betaine-binding periplasmic protein, domain 2"/>
    <property type="match status" value="1"/>
</dbReference>
<evidence type="ECO:0000259" key="2">
    <source>
        <dbReference type="Pfam" id="PF04069"/>
    </source>
</evidence>
<evidence type="ECO:0000313" key="4">
    <source>
        <dbReference type="Proteomes" id="UP000094622"/>
    </source>
</evidence>
<feature type="signal peptide" evidence="1">
    <location>
        <begin position="1"/>
        <end position="26"/>
    </location>
</feature>
<dbReference type="SUPFAM" id="SSF53850">
    <property type="entry name" value="Periplasmic binding protein-like II"/>
    <property type="match status" value="1"/>
</dbReference>
<organism evidence="3 4">
    <name type="scientific">Methylobrevis pamukkalensis</name>
    <dbReference type="NCBI Taxonomy" id="1439726"/>
    <lineage>
        <taxon>Bacteria</taxon>
        <taxon>Pseudomonadati</taxon>
        <taxon>Pseudomonadota</taxon>
        <taxon>Alphaproteobacteria</taxon>
        <taxon>Hyphomicrobiales</taxon>
        <taxon>Pleomorphomonadaceae</taxon>
        <taxon>Methylobrevis</taxon>
    </lineage>
</organism>
<dbReference type="EMBL" id="MCRJ01000011">
    <property type="protein sequence ID" value="ODN71908.1"/>
    <property type="molecule type" value="Genomic_DNA"/>
</dbReference>
<proteinExistence type="predicted"/>
<keyword evidence="1" id="KW-0732">Signal</keyword>
<name>A0A1E3H6E3_9HYPH</name>
<feature type="domain" description="ABC-type glycine betaine transport system substrate-binding" evidence="2">
    <location>
        <begin position="33"/>
        <end position="286"/>
    </location>
</feature>
<evidence type="ECO:0000256" key="1">
    <source>
        <dbReference type="SAM" id="SignalP"/>
    </source>
</evidence>
<dbReference type="NCBIfam" id="TIGR03414">
    <property type="entry name" value="ABC_choline_bnd"/>
    <property type="match status" value="1"/>
</dbReference>
<gene>
    <name evidence="3" type="primary">opuAC</name>
    <name evidence="3" type="ORF">A6302_00740</name>
</gene>
<dbReference type="GO" id="GO:0042597">
    <property type="term" value="C:periplasmic space"/>
    <property type="evidence" value="ECO:0007669"/>
    <property type="project" value="InterPro"/>
</dbReference>
<protein>
    <submittedName>
        <fullName evidence="3">Glycine betaine-binding protein OpuAC</fullName>
    </submittedName>
</protein>
<sequence>MKLRSTGRLAGLAVVAGLLSAGAAQAADPESCKTVRMFDPGWTDITSTNAIAGTLLGALGYEADIKTLSVPIGYQSIKNGEIDVFLGNWMPAQQKFIDDLNAAKAVEVVTRNLEGAKFTLAVPSYVAEGGVRDFKDLAANADKFGKEIYGIEPGAPANQNISKMIASGDFGLTDWSVVESGEQAMLAQVKRADRGKDWIVFLAWAPHPMNTRFDITYLSGGDAYFGPNFGGAEVYTLARTGWPAACPNAAAFFGKLVFDIDAENQMMDMILNEGTEASVAAETWLKANPGKLDAWLDGVTTLAGEPALPAVKAALGL</sequence>
<dbReference type="OrthoDB" id="9787902at2"/>